<dbReference type="InterPro" id="IPR011051">
    <property type="entry name" value="RmlC_Cupin_sf"/>
</dbReference>
<gene>
    <name evidence="3" type="ORF">GEV47_11605</name>
</gene>
<feature type="domain" description="NAD-dependent epimerase/dehydratase" evidence="1">
    <location>
        <begin position="3"/>
        <end position="191"/>
    </location>
</feature>
<proteinExistence type="predicted"/>
<organism evidence="3 4">
    <name type="scientific">Glaciimonas soli</name>
    <dbReference type="NCBI Taxonomy" id="2590999"/>
    <lineage>
        <taxon>Bacteria</taxon>
        <taxon>Pseudomonadati</taxon>
        <taxon>Pseudomonadota</taxon>
        <taxon>Betaproteobacteria</taxon>
        <taxon>Burkholderiales</taxon>
        <taxon>Oxalobacteraceae</taxon>
        <taxon>Glaciimonas</taxon>
    </lineage>
</organism>
<dbReference type="Pfam" id="PF14667">
    <property type="entry name" value="Polysacc_synt_C"/>
    <property type="match status" value="1"/>
</dbReference>
<dbReference type="OrthoDB" id="9801056at2"/>
<dbReference type="SUPFAM" id="SSF51182">
    <property type="entry name" value="RmlC-like cupins"/>
    <property type="match status" value="1"/>
</dbReference>
<sequence>MKVLVTGANGFIGKNLLAHLRERADVETLTFQRPDSLSSLVEKVAEADFIFHLAGINRPETEVEFKEGNADLTLALCNAVRASGRSVPIVYTSSIQAERDNLYGTSKRLAEVALRELTVATSVATYIYRLPNVFGKWCRPNYNSAVATFCHNIAHDLPIQINDPSAEIQLVYVDDVIADFLRVMDQRPSSEEYQEVRPTYRITVGDLAQRLQTFKDSRKSLVTEPVGNGLTRALYSTFITYFTPERFSYALTKHEDPRGVFVEMLKTHDSGQFSYFTAHPGVTRGGHYHHTKTEKFLVIKGEARFRFRHVDTGATHEYSTSANSPEVVETIPGWSHDITNIGDEEMIVMLWANEIFDRQHPDTITYKV</sequence>
<dbReference type="Gene3D" id="2.60.120.10">
    <property type="entry name" value="Jelly Rolls"/>
    <property type="match status" value="1"/>
</dbReference>
<evidence type="ECO:0000259" key="1">
    <source>
        <dbReference type="Pfam" id="PF01370"/>
    </source>
</evidence>
<protein>
    <submittedName>
        <fullName evidence="3">NAD-dependent epimerase/dehydratase family protein</fullName>
    </submittedName>
</protein>
<dbReference type="Proteomes" id="UP000451565">
    <property type="component" value="Unassembled WGS sequence"/>
</dbReference>
<dbReference type="Pfam" id="PF01370">
    <property type="entry name" value="Epimerase"/>
    <property type="match status" value="1"/>
</dbReference>
<evidence type="ECO:0000313" key="3">
    <source>
        <dbReference type="EMBL" id="MQR01321.1"/>
    </source>
</evidence>
<reference evidence="3 4" key="1">
    <citation type="submission" date="2019-10" db="EMBL/GenBank/DDBJ databases">
        <title>Glaciimonas soli sp. nov., a psychrophilic bacterium isolated from the forest soil of a high elevation mountain in Taiwan.</title>
        <authorList>
            <person name="Wang L.-T."/>
            <person name="Shieh W.Y."/>
        </authorList>
    </citation>
    <scope>NUCLEOTIDE SEQUENCE [LARGE SCALE GENOMIC DNA]</scope>
    <source>
        <strain evidence="3 4">GS1</strain>
    </source>
</reference>
<comment type="caution">
    <text evidence="3">The sequence shown here is derived from an EMBL/GenBank/DDBJ whole genome shotgun (WGS) entry which is preliminary data.</text>
</comment>
<evidence type="ECO:0000259" key="2">
    <source>
        <dbReference type="Pfam" id="PF14667"/>
    </source>
</evidence>
<feature type="domain" description="Capsular polysaccharide assembling protein CapF C-terminal" evidence="2">
    <location>
        <begin position="254"/>
        <end position="364"/>
    </location>
</feature>
<keyword evidence="4" id="KW-1185">Reference proteome</keyword>
<dbReference type="InterPro" id="IPR036291">
    <property type="entry name" value="NAD(P)-bd_dom_sf"/>
</dbReference>
<dbReference type="Gene3D" id="3.40.50.720">
    <property type="entry name" value="NAD(P)-binding Rossmann-like Domain"/>
    <property type="match status" value="1"/>
</dbReference>
<dbReference type="InterPro" id="IPR001509">
    <property type="entry name" value="Epimerase_deHydtase"/>
</dbReference>
<dbReference type="SUPFAM" id="SSF51735">
    <property type="entry name" value="NAD(P)-binding Rossmann-fold domains"/>
    <property type="match status" value="1"/>
</dbReference>
<dbReference type="InterPro" id="IPR050177">
    <property type="entry name" value="Lipid_A_modif_metabolic_enz"/>
</dbReference>
<dbReference type="EMBL" id="WINI01000006">
    <property type="protein sequence ID" value="MQR01321.1"/>
    <property type="molecule type" value="Genomic_DNA"/>
</dbReference>
<dbReference type="InterPro" id="IPR014710">
    <property type="entry name" value="RmlC-like_jellyroll"/>
</dbReference>
<dbReference type="PANTHER" id="PTHR43245:SF55">
    <property type="entry name" value="NAD(P)-BINDING DOMAIN-CONTAINING PROTEIN"/>
    <property type="match status" value="1"/>
</dbReference>
<dbReference type="InterPro" id="IPR029303">
    <property type="entry name" value="CapF_C"/>
</dbReference>
<dbReference type="CDD" id="cd07007">
    <property type="entry name" value="cupin_CapF-like_C"/>
    <property type="match status" value="1"/>
</dbReference>
<dbReference type="AlphaFoldDB" id="A0A843YVJ3"/>
<dbReference type="RefSeq" id="WP_153234950.1">
    <property type="nucleotide sequence ID" value="NZ_WINI01000006.1"/>
</dbReference>
<dbReference type="NCBIfam" id="NF047837">
    <property type="entry name" value="UDPAcbARedWbcJ"/>
    <property type="match status" value="1"/>
</dbReference>
<dbReference type="PANTHER" id="PTHR43245">
    <property type="entry name" value="BIFUNCTIONAL POLYMYXIN RESISTANCE PROTEIN ARNA"/>
    <property type="match status" value="1"/>
</dbReference>
<accession>A0A843YVJ3</accession>
<evidence type="ECO:0000313" key="4">
    <source>
        <dbReference type="Proteomes" id="UP000451565"/>
    </source>
</evidence>
<name>A0A843YVJ3_9BURK</name>